<dbReference type="Pfam" id="PF01025">
    <property type="entry name" value="GrpE"/>
    <property type="match status" value="1"/>
</dbReference>
<dbReference type="Proteomes" id="UP001597218">
    <property type="component" value="Unassembled WGS sequence"/>
</dbReference>
<dbReference type="PANTHER" id="PTHR21237:SF23">
    <property type="entry name" value="GRPE PROTEIN HOMOLOG, MITOCHONDRIAL"/>
    <property type="match status" value="1"/>
</dbReference>
<dbReference type="PRINTS" id="PR00773">
    <property type="entry name" value="GRPEPROTEIN"/>
</dbReference>
<reference evidence="7" key="1">
    <citation type="journal article" date="2019" name="Int. J. Syst. Evol. Microbiol.">
        <title>The Global Catalogue of Microorganisms (GCM) 10K type strain sequencing project: providing services to taxonomists for standard genome sequencing and annotation.</title>
        <authorList>
            <consortium name="The Broad Institute Genomics Platform"/>
            <consortium name="The Broad Institute Genome Sequencing Center for Infectious Disease"/>
            <person name="Wu L."/>
            <person name="Ma J."/>
        </authorList>
    </citation>
    <scope>NUCLEOTIDE SEQUENCE [LARGE SCALE GENOMIC DNA]</scope>
    <source>
        <strain evidence="7">CGMCC 4.7177</strain>
    </source>
</reference>
<dbReference type="HAMAP" id="MF_01151">
    <property type="entry name" value="GrpE"/>
    <property type="match status" value="1"/>
</dbReference>
<dbReference type="EMBL" id="JBHUGI010000006">
    <property type="protein sequence ID" value="MFD1927377.1"/>
    <property type="molecule type" value="Genomic_DNA"/>
</dbReference>
<accession>A0ABW4SD22</accession>
<dbReference type="SUPFAM" id="SSF58014">
    <property type="entry name" value="Coiled-coil domain of nucleotide exchange factor GrpE"/>
    <property type="match status" value="1"/>
</dbReference>
<name>A0ABW4SD22_9BACL</name>
<evidence type="ECO:0000256" key="3">
    <source>
        <dbReference type="HAMAP-Rule" id="MF_01151"/>
    </source>
</evidence>
<dbReference type="InterPro" id="IPR000740">
    <property type="entry name" value="GrpE"/>
</dbReference>
<evidence type="ECO:0000256" key="2">
    <source>
        <dbReference type="ARBA" id="ARBA00023186"/>
    </source>
</evidence>
<evidence type="ECO:0000256" key="5">
    <source>
        <dbReference type="RuleBase" id="RU004478"/>
    </source>
</evidence>
<dbReference type="SUPFAM" id="SSF51064">
    <property type="entry name" value="Head domain of nucleotide exchange factor GrpE"/>
    <property type="match status" value="1"/>
</dbReference>
<protein>
    <recommendedName>
        <fullName evidence="3 4">Protein GrpE</fullName>
    </recommendedName>
    <alternativeName>
        <fullName evidence="3">HSP-70 cofactor</fullName>
    </alternativeName>
</protein>
<dbReference type="InterPro" id="IPR013805">
    <property type="entry name" value="GrpE_CC"/>
</dbReference>
<dbReference type="Gene3D" id="2.30.22.10">
    <property type="entry name" value="Head domain of nucleotide exchange factor GrpE"/>
    <property type="match status" value="1"/>
</dbReference>
<keyword evidence="2 3" id="KW-0143">Chaperone</keyword>
<dbReference type="NCBIfam" id="NF010738">
    <property type="entry name" value="PRK14140.1"/>
    <property type="match status" value="1"/>
</dbReference>
<organism evidence="6 7">
    <name type="scientific">Sporosarcina siberiensis</name>
    <dbReference type="NCBI Taxonomy" id="1365606"/>
    <lineage>
        <taxon>Bacteria</taxon>
        <taxon>Bacillati</taxon>
        <taxon>Bacillota</taxon>
        <taxon>Bacilli</taxon>
        <taxon>Bacillales</taxon>
        <taxon>Caryophanaceae</taxon>
        <taxon>Sporosarcina</taxon>
    </lineage>
</organism>
<comment type="subunit">
    <text evidence="3">Homodimer.</text>
</comment>
<dbReference type="PROSITE" id="PS01071">
    <property type="entry name" value="GRPE"/>
    <property type="match status" value="1"/>
</dbReference>
<dbReference type="PANTHER" id="PTHR21237">
    <property type="entry name" value="GRPE PROTEIN"/>
    <property type="match status" value="1"/>
</dbReference>
<comment type="similarity">
    <text evidence="1 3 5">Belongs to the GrpE family.</text>
</comment>
<comment type="subcellular location">
    <subcellularLocation>
        <location evidence="3">Cytoplasm</location>
    </subcellularLocation>
</comment>
<dbReference type="InterPro" id="IPR009012">
    <property type="entry name" value="GrpE_head"/>
</dbReference>
<dbReference type="CDD" id="cd00446">
    <property type="entry name" value="GrpE"/>
    <property type="match status" value="1"/>
</dbReference>
<evidence type="ECO:0000256" key="4">
    <source>
        <dbReference type="RuleBase" id="RU000639"/>
    </source>
</evidence>
<comment type="caution">
    <text evidence="6">The sequence shown here is derived from an EMBL/GenBank/DDBJ whole genome shotgun (WGS) entry which is preliminary data.</text>
</comment>
<gene>
    <name evidence="3 6" type="primary">grpE</name>
    <name evidence="6" type="ORF">ACFSFY_04775</name>
</gene>
<keyword evidence="7" id="KW-1185">Reference proteome</keyword>
<dbReference type="Gene3D" id="3.90.20.20">
    <property type="match status" value="1"/>
</dbReference>
<dbReference type="RefSeq" id="WP_381536023.1">
    <property type="nucleotide sequence ID" value="NZ_JBHUGI010000006.1"/>
</dbReference>
<keyword evidence="3" id="KW-0963">Cytoplasm</keyword>
<proteinExistence type="inferred from homology"/>
<comment type="function">
    <text evidence="3 4">Participates actively in the response to hyperosmotic and heat shock by preventing the aggregation of stress-denatured proteins, in association with DnaK and GrpE. It is the nucleotide exchange factor for DnaK and may function as a thermosensor. Unfolded proteins bind initially to DnaJ; upon interaction with the DnaJ-bound protein, DnaK hydrolyzes its bound ATP, resulting in the formation of a stable complex. GrpE releases ADP from DnaK; ATP binding to DnaK triggers the release of the substrate protein, thus completing the reaction cycle. Several rounds of ATP-dependent interactions between DnaJ, DnaK and GrpE are required for fully efficient folding.</text>
</comment>
<evidence type="ECO:0000313" key="6">
    <source>
        <dbReference type="EMBL" id="MFD1927377.1"/>
    </source>
</evidence>
<keyword evidence="3 4" id="KW-0346">Stress response</keyword>
<evidence type="ECO:0000313" key="7">
    <source>
        <dbReference type="Proteomes" id="UP001597218"/>
    </source>
</evidence>
<sequence length="189" mass="21775">MEKNSEVVNEDVVVDDLNEEMNTEIISDEVLSEETIDSEGGDIVKEFTMKLQEEENKRLRLHADYENFKRRVTLDKEAQQKYRSQNILTNLLPVLDNFSRALSLEANSEEVSSMMTGMEMIYRTLLDALEAEGLVEIEAEDKDFDPNFHQAIMTENDPDKPSGIVLEELQKGYLLKDRVLRPSMVKVNE</sequence>
<evidence type="ECO:0000256" key="1">
    <source>
        <dbReference type="ARBA" id="ARBA00009054"/>
    </source>
</evidence>